<accession>A0A1B6QKQ8</accession>
<proteinExistence type="predicted"/>
<organism evidence="1 2">
    <name type="scientific">Sorghum bicolor</name>
    <name type="common">Sorghum</name>
    <name type="synonym">Sorghum vulgare</name>
    <dbReference type="NCBI Taxonomy" id="4558"/>
    <lineage>
        <taxon>Eukaryota</taxon>
        <taxon>Viridiplantae</taxon>
        <taxon>Streptophyta</taxon>
        <taxon>Embryophyta</taxon>
        <taxon>Tracheophyta</taxon>
        <taxon>Spermatophyta</taxon>
        <taxon>Magnoliopsida</taxon>
        <taxon>Liliopsida</taxon>
        <taxon>Poales</taxon>
        <taxon>Poaceae</taxon>
        <taxon>PACMAD clade</taxon>
        <taxon>Panicoideae</taxon>
        <taxon>Andropogonodae</taxon>
        <taxon>Andropogoneae</taxon>
        <taxon>Sorghinae</taxon>
        <taxon>Sorghum</taxon>
    </lineage>
</organism>
<gene>
    <name evidence="1" type="ORF">SORBI_3001G247200</name>
</gene>
<dbReference type="EMBL" id="CM000760">
    <property type="protein sequence ID" value="KXG38520.1"/>
    <property type="molecule type" value="Genomic_DNA"/>
</dbReference>
<reference evidence="1 2" key="1">
    <citation type="journal article" date="2009" name="Nature">
        <title>The Sorghum bicolor genome and the diversification of grasses.</title>
        <authorList>
            <person name="Paterson A.H."/>
            <person name="Bowers J.E."/>
            <person name="Bruggmann R."/>
            <person name="Dubchak I."/>
            <person name="Grimwood J."/>
            <person name="Gundlach H."/>
            <person name="Haberer G."/>
            <person name="Hellsten U."/>
            <person name="Mitros T."/>
            <person name="Poliakov A."/>
            <person name="Schmutz J."/>
            <person name="Spannagl M."/>
            <person name="Tang H."/>
            <person name="Wang X."/>
            <person name="Wicker T."/>
            <person name="Bharti A.K."/>
            <person name="Chapman J."/>
            <person name="Feltus F.A."/>
            <person name="Gowik U."/>
            <person name="Grigoriev I.V."/>
            <person name="Lyons E."/>
            <person name="Maher C.A."/>
            <person name="Martis M."/>
            <person name="Narechania A."/>
            <person name="Otillar R.P."/>
            <person name="Penning B.W."/>
            <person name="Salamov A.A."/>
            <person name="Wang Y."/>
            <person name="Zhang L."/>
            <person name="Carpita N.C."/>
            <person name="Freeling M."/>
            <person name="Gingle A.R."/>
            <person name="Hash C.T."/>
            <person name="Keller B."/>
            <person name="Klein P."/>
            <person name="Kresovich S."/>
            <person name="McCann M.C."/>
            <person name="Ming R."/>
            <person name="Peterson D.G."/>
            <person name="Mehboob-ur-Rahman"/>
            <person name="Ware D."/>
            <person name="Westhoff P."/>
            <person name="Mayer K.F."/>
            <person name="Messing J."/>
            <person name="Rokhsar D.S."/>
        </authorList>
    </citation>
    <scope>NUCLEOTIDE SEQUENCE [LARGE SCALE GENOMIC DNA]</scope>
    <source>
        <strain evidence="2">cv. BTx623</strain>
    </source>
</reference>
<keyword evidence="2" id="KW-1185">Reference proteome</keyword>
<reference evidence="2" key="2">
    <citation type="journal article" date="2018" name="Plant J.">
        <title>The Sorghum bicolor reference genome: improved assembly, gene annotations, a transcriptome atlas, and signatures of genome organization.</title>
        <authorList>
            <person name="McCormick R.F."/>
            <person name="Truong S.K."/>
            <person name="Sreedasyam A."/>
            <person name="Jenkins J."/>
            <person name="Shu S."/>
            <person name="Sims D."/>
            <person name="Kennedy M."/>
            <person name="Amirebrahimi M."/>
            <person name="Weers B.D."/>
            <person name="McKinley B."/>
            <person name="Mattison A."/>
            <person name="Morishige D.T."/>
            <person name="Grimwood J."/>
            <person name="Schmutz J."/>
            <person name="Mullet J.E."/>
        </authorList>
    </citation>
    <scope>NUCLEOTIDE SEQUENCE [LARGE SCALE GENOMIC DNA]</scope>
    <source>
        <strain evidence="2">cv. BTx623</strain>
    </source>
</reference>
<dbReference type="Gramene" id="KXG38520">
    <property type="protein sequence ID" value="KXG38520"/>
    <property type="gene ID" value="SORBI_3001G247200"/>
</dbReference>
<dbReference type="InParanoid" id="A0A1B6QKQ8"/>
<dbReference type="ExpressionAtlas" id="A0A1B6QKQ8">
    <property type="expression patterns" value="baseline and differential"/>
</dbReference>
<dbReference type="AlphaFoldDB" id="A0A1B6QKQ8"/>
<name>A0A1B6QKQ8_SORBI</name>
<evidence type="ECO:0000313" key="2">
    <source>
        <dbReference type="Proteomes" id="UP000000768"/>
    </source>
</evidence>
<dbReference type="Proteomes" id="UP000000768">
    <property type="component" value="Chromosome 1"/>
</dbReference>
<protein>
    <submittedName>
        <fullName evidence="1">Uncharacterized protein</fullName>
    </submittedName>
</protein>
<sequence length="130" mass="13284">MLTHPPLHDGVSRSAASLLQRSFKAGGSVHTTCVIAGRSATATAWPPDAADMAAACPARTALLCSTVSNPSAPADRQGLDDMDSVRAVHTYSSADGSWTDKAGADGAHLLCLPRASAQLEPTAALLSPVY</sequence>
<evidence type="ECO:0000313" key="1">
    <source>
        <dbReference type="EMBL" id="KXG38520.1"/>
    </source>
</evidence>